<comment type="caution">
    <text evidence="2">The sequence shown here is derived from an EMBL/GenBank/DDBJ whole genome shotgun (WGS) entry which is preliminary data.</text>
</comment>
<evidence type="ECO:0000313" key="3">
    <source>
        <dbReference type="Proteomes" id="UP001632037"/>
    </source>
</evidence>
<organism evidence="2 3">
    <name type="scientific">Phytophthora oleae</name>
    <dbReference type="NCBI Taxonomy" id="2107226"/>
    <lineage>
        <taxon>Eukaryota</taxon>
        <taxon>Sar</taxon>
        <taxon>Stramenopiles</taxon>
        <taxon>Oomycota</taxon>
        <taxon>Peronosporomycetes</taxon>
        <taxon>Peronosporales</taxon>
        <taxon>Peronosporaceae</taxon>
        <taxon>Phytophthora</taxon>
    </lineage>
</organism>
<dbReference type="AlphaFoldDB" id="A0ABD3F6E4"/>
<evidence type="ECO:0000313" key="2">
    <source>
        <dbReference type="EMBL" id="KAL3661015.1"/>
    </source>
</evidence>
<dbReference type="EMBL" id="JBIMZQ010000038">
    <property type="protein sequence ID" value="KAL3661015.1"/>
    <property type="molecule type" value="Genomic_DNA"/>
</dbReference>
<protein>
    <submittedName>
        <fullName evidence="2">Uncharacterized protein</fullName>
    </submittedName>
</protein>
<dbReference type="Proteomes" id="UP001632037">
    <property type="component" value="Unassembled WGS sequence"/>
</dbReference>
<sequence>MNSPVPEWKRHGRIEAVRSLLHSSPAPSPVRNGSASETAMWASPSAARSRRPSNLVGTVRASPSFPLSRDTATRTPVERNRRVVSVQSRMTQSTQTDIAELADIQLHPNTGVHLGDFGDVGSMTVETVDFLIRVLEDRKQELLVGEDIDIRVKASYINTEGGGITQEELSDSASRIARIQLDSTNSGSAGVTELVRSHSYEALVQLESILEARHNKLMCDGVLETTDSNSW</sequence>
<gene>
    <name evidence="2" type="ORF">V7S43_014031</name>
</gene>
<reference evidence="2 3" key="1">
    <citation type="submission" date="2024-09" db="EMBL/GenBank/DDBJ databases">
        <title>Genome sequencing and assembly of Phytophthora oleae, isolate VK10A, causative agent of rot of olive drupes.</title>
        <authorList>
            <person name="Conti Taguali S."/>
            <person name="Riolo M."/>
            <person name="La Spada F."/>
            <person name="Cacciola S.O."/>
            <person name="Dionisio G."/>
        </authorList>
    </citation>
    <scope>NUCLEOTIDE SEQUENCE [LARGE SCALE GENOMIC DNA]</scope>
    <source>
        <strain evidence="2 3">VK10A</strain>
    </source>
</reference>
<name>A0ABD3F6E4_9STRA</name>
<evidence type="ECO:0000256" key="1">
    <source>
        <dbReference type="SAM" id="MobiDB-lite"/>
    </source>
</evidence>
<keyword evidence="3" id="KW-1185">Reference proteome</keyword>
<proteinExistence type="predicted"/>
<accession>A0ABD3F6E4</accession>
<feature type="region of interest" description="Disordered" evidence="1">
    <location>
        <begin position="19"/>
        <end position="73"/>
    </location>
</feature>